<dbReference type="EMBL" id="JACOOS010000051">
    <property type="protein sequence ID" value="MBC5679325.1"/>
    <property type="molecule type" value="Genomic_DNA"/>
</dbReference>
<keyword evidence="3" id="KW-1185">Reference proteome</keyword>
<evidence type="ECO:0000256" key="1">
    <source>
        <dbReference type="SAM" id="MobiDB-lite"/>
    </source>
</evidence>
<gene>
    <name evidence="2" type="ORF">H8S22_17855</name>
</gene>
<feature type="compositionally biased region" description="Basic and acidic residues" evidence="1">
    <location>
        <begin position="1"/>
        <end position="15"/>
    </location>
</feature>
<feature type="region of interest" description="Disordered" evidence="1">
    <location>
        <begin position="36"/>
        <end position="65"/>
    </location>
</feature>
<comment type="caution">
    <text evidence="2">The sequence shown here is derived from an EMBL/GenBank/DDBJ whole genome shotgun (WGS) entry which is preliminary data.</text>
</comment>
<evidence type="ECO:0000313" key="2">
    <source>
        <dbReference type="EMBL" id="MBC5679325.1"/>
    </source>
</evidence>
<reference evidence="2 3" key="1">
    <citation type="submission" date="2020-08" db="EMBL/GenBank/DDBJ databases">
        <title>Genome public.</title>
        <authorList>
            <person name="Liu C."/>
            <person name="Sun Q."/>
        </authorList>
    </citation>
    <scope>NUCLEOTIDE SEQUENCE [LARGE SCALE GENOMIC DNA]</scope>
    <source>
        <strain evidence="2 3">NSJ-7</strain>
    </source>
</reference>
<name>A0ABR7FVU1_9FIRM</name>
<protein>
    <submittedName>
        <fullName evidence="2">Uncharacterized protein</fullName>
    </submittedName>
</protein>
<feature type="compositionally biased region" description="Basic and acidic residues" evidence="1">
    <location>
        <begin position="56"/>
        <end position="65"/>
    </location>
</feature>
<feature type="region of interest" description="Disordered" evidence="1">
    <location>
        <begin position="1"/>
        <end position="24"/>
    </location>
</feature>
<sequence>MQKKEDDMKKARGDEEINTIPKGSYEAGITNHALKKSNDIASGDPGTDAQGNGYPTDKKTACDNK</sequence>
<evidence type="ECO:0000313" key="3">
    <source>
        <dbReference type="Proteomes" id="UP000635828"/>
    </source>
</evidence>
<organism evidence="2 3">
    <name type="scientific">Anaerostipes hominis</name>
    <name type="common">ex Liu et al. 2021</name>
    <dbReference type="NCBI Taxonomy" id="2763018"/>
    <lineage>
        <taxon>Bacteria</taxon>
        <taxon>Bacillati</taxon>
        <taxon>Bacillota</taxon>
        <taxon>Clostridia</taxon>
        <taxon>Lachnospirales</taxon>
        <taxon>Lachnospiraceae</taxon>
        <taxon>Anaerostipes</taxon>
    </lineage>
</organism>
<dbReference type="Proteomes" id="UP000635828">
    <property type="component" value="Unassembled WGS sequence"/>
</dbReference>
<accession>A0ABR7FVU1</accession>
<proteinExistence type="predicted"/>